<feature type="transmembrane region" description="Helical" evidence="1">
    <location>
        <begin position="59"/>
        <end position="80"/>
    </location>
</feature>
<protein>
    <recommendedName>
        <fullName evidence="4">DUF4129 domain-containing protein</fullName>
    </recommendedName>
</protein>
<comment type="caution">
    <text evidence="2">The sequence shown here is derived from an EMBL/GenBank/DDBJ whole genome shotgun (WGS) entry which is preliminary data.</text>
</comment>
<name>A0ABW3AAC3_9ACTN</name>
<accession>A0ABW3AAC3</accession>
<dbReference type="Proteomes" id="UP001597053">
    <property type="component" value="Unassembled WGS sequence"/>
</dbReference>
<dbReference type="EMBL" id="JBHTHM010002385">
    <property type="protein sequence ID" value="MFD0787961.1"/>
    <property type="molecule type" value="Genomic_DNA"/>
</dbReference>
<reference evidence="3" key="1">
    <citation type="journal article" date="2019" name="Int. J. Syst. Evol. Microbiol.">
        <title>The Global Catalogue of Microorganisms (GCM) 10K type strain sequencing project: providing services to taxonomists for standard genome sequencing and annotation.</title>
        <authorList>
            <consortium name="The Broad Institute Genomics Platform"/>
            <consortium name="The Broad Institute Genome Sequencing Center for Infectious Disease"/>
            <person name="Wu L."/>
            <person name="Ma J."/>
        </authorList>
    </citation>
    <scope>NUCLEOTIDE SEQUENCE [LARGE SCALE GENOMIC DNA]</scope>
    <source>
        <strain evidence="3">JCM 32148</strain>
    </source>
</reference>
<evidence type="ECO:0000313" key="3">
    <source>
        <dbReference type="Proteomes" id="UP001597053"/>
    </source>
</evidence>
<evidence type="ECO:0008006" key="4">
    <source>
        <dbReference type="Google" id="ProtNLM"/>
    </source>
</evidence>
<organism evidence="2 3">
    <name type="scientific">Micromonospora azadirachtae</name>
    <dbReference type="NCBI Taxonomy" id="1970735"/>
    <lineage>
        <taxon>Bacteria</taxon>
        <taxon>Bacillati</taxon>
        <taxon>Actinomycetota</taxon>
        <taxon>Actinomycetes</taxon>
        <taxon>Micromonosporales</taxon>
        <taxon>Micromonosporaceae</taxon>
        <taxon>Micromonospora</taxon>
    </lineage>
</organism>
<keyword evidence="1" id="KW-1133">Transmembrane helix</keyword>
<keyword evidence="1" id="KW-0812">Transmembrane</keyword>
<keyword evidence="1" id="KW-0472">Membrane</keyword>
<evidence type="ECO:0000313" key="2">
    <source>
        <dbReference type="EMBL" id="MFD0787961.1"/>
    </source>
</evidence>
<feature type="transmembrane region" description="Helical" evidence="1">
    <location>
        <begin position="32"/>
        <end position="53"/>
    </location>
</feature>
<gene>
    <name evidence="2" type="ORF">ACFQZ8_28975</name>
</gene>
<keyword evidence="3" id="KW-1185">Reference proteome</keyword>
<proteinExistence type="predicted"/>
<evidence type="ECO:0000256" key="1">
    <source>
        <dbReference type="SAM" id="Phobius"/>
    </source>
</evidence>
<sequence length="196" mass="21722">MSGSASIDDLLTFEEERPRLDERTGRSRLGGVLRLLAGVASVVVVVIVGLRAVGMQVSLLILIAGVLALFLVRRVVAALAPGPPPPPPPRRPVTRVDDGTWNWTAQDALRRAINGWEWPLEWSNSRPERFTGMILPRLGELADERLRLRHGVTRESDPARARDLLGERLWVFLEAAPRRTPSPRDIAAIVAELEKI</sequence>